<dbReference type="InterPro" id="IPR011335">
    <property type="entry name" value="Restrct_endonuc-II-like"/>
</dbReference>
<dbReference type="CDD" id="cd22343">
    <property type="entry name" value="PDDEXK_lambda_exonuclease-like"/>
    <property type="match status" value="1"/>
</dbReference>
<dbReference type="RefSeq" id="XP_026740625.1">
    <property type="nucleotide sequence ID" value="XM_026884824.1"/>
</dbReference>
<organism evidence="3 4">
    <name type="scientific">Trichoplusia ni</name>
    <name type="common">Cabbage looper</name>
    <dbReference type="NCBI Taxonomy" id="7111"/>
    <lineage>
        <taxon>Eukaryota</taxon>
        <taxon>Metazoa</taxon>
        <taxon>Ecdysozoa</taxon>
        <taxon>Arthropoda</taxon>
        <taxon>Hexapoda</taxon>
        <taxon>Insecta</taxon>
        <taxon>Pterygota</taxon>
        <taxon>Neoptera</taxon>
        <taxon>Endopterygota</taxon>
        <taxon>Lepidoptera</taxon>
        <taxon>Glossata</taxon>
        <taxon>Ditrysia</taxon>
        <taxon>Noctuoidea</taxon>
        <taxon>Noctuidae</taxon>
        <taxon>Plusiinae</taxon>
        <taxon>Trichoplusia</taxon>
    </lineage>
</organism>
<name>A0A7E5WIM3_TRINI</name>
<reference evidence="4" key="1">
    <citation type="submission" date="2025-08" db="UniProtKB">
        <authorList>
            <consortium name="RefSeq"/>
        </authorList>
    </citation>
    <scope>IDENTIFICATION</scope>
</reference>
<dbReference type="GO" id="GO:0008270">
    <property type="term" value="F:zinc ion binding"/>
    <property type="evidence" value="ECO:0007669"/>
    <property type="project" value="UniProtKB-KW"/>
</dbReference>
<dbReference type="GeneID" id="113503032"/>
<dbReference type="PANTHER" id="PTHR46609:SF8">
    <property type="entry name" value="YQAJ VIRAL RECOMBINASE DOMAIN-CONTAINING PROTEIN"/>
    <property type="match status" value="1"/>
</dbReference>
<evidence type="ECO:0000259" key="2">
    <source>
        <dbReference type="PROSITE" id="PS50966"/>
    </source>
</evidence>
<evidence type="ECO:0000313" key="4">
    <source>
        <dbReference type="RefSeq" id="XP_026740625.1"/>
    </source>
</evidence>
<dbReference type="Pfam" id="PF09588">
    <property type="entry name" value="YqaJ"/>
    <property type="match status" value="1"/>
</dbReference>
<proteinExistence type="predicted"/>
<dbReference type="Proteomes" id="UP000322000">
    <property type="component" value="Chromosome 18"/>
</dbReference>
<feature type="domain" description="SWIM-type" evidence="2">
    <location>
        <begin position="73"/>
        <end position="111"/>
    </location>
</feature>
<dbReference type="InterPro" id="IPR051703">
    <property type="entry name" value="NF-kappa-B_Signaling_Reg"/>
</dbReference>
<keyword evidence="1" id="KW-0479">Metal-binding</keyword>
<evidence type="ECO:0000313" key="3">
    <source>
        <dbReference type="Proteomes" id="UP000322000"/>
    </source>
</evidence>
<dbReference type="KEGG" id="tnl:113503032"/>
<dbReference type="InParanoid" id="A0A7E5WIM3"/>
<dbReference type="SUPFAM" id="SSF52980">
    <property type="entry name" value="Restriction endonuclease-like"/>
    <property type="match status" value="1"/>
</dbReference>
<protein>
    <submittedName>
        <fullName evidence="4">Uncharacterized protein LOC113503032</fullName>
    </submittedName>
</protein>
<keyword evidence="1" id="KW-0863">Zinc-finger</keyword>
<dbReference type="GO" id="GO:0006281">
    <property type="term" value="P:DNA repair"/>
    <property type="evidence" value="ECO:0007669"/>
    <property type="project" value="UniProtKB-ARBA"/>
</dbReference>
<dbReference type="PROSITE" id="PS50966">
    <property type="entry name" value="ZF_SWIM"/>
    <property type="match status" value="1"/>
</dbReference>
<dbReference type="PANTHER" id="PTHR46609">
    <property type="entry name" value="EXONUCLEASE, PHAGE-TYPE/RECB, C-TERMINAL DOMAIN-CONTAINING PROTEIN"/>
    <property type="match status" value="1"/>
</dbReference>
<dbReference type="InterPro" id="IPR019080">
    <property type="entry name" value="YqaJ_viral_recombinase"/>
</dbReference>
<sequence>MLKTIKENMDVIIKTGFESVKHEISFQPQTMLKGKKMVLAEHVRNVEELRTNGNSYLIRANIIRQTSVTVTPYNTSLNINSSRVVTGVKCSCVYNQSGKCKHVAALICYINDKVSHSKTSCEQQWGKPSIRQFVQCKYSKGRYFQDMFPSVSKTECCKPQSIIRHDELLQESSLKQILQATEQTLDSNLVTEVVSDTSDKVDLEKEDCLACLNFFFTVKSEFQLYKRDYPLAENLEEYYKKYVAVTNEDIINICCNTMKQSDCPNWYAIRHLRITASKNIHSIKSRKTKSIESLVSSILKPKKIDCVATRYGLCNEKDAILLYEKINFCKVKTVGAIISKEQPWLCVSIDGVVVEDGCVTKLVEVKCPISCEKKPVVDFANNLCNVDYLVLINNVLEIRQSHPYYTQVQSQMYVTGMTICDIFVYSPLRNASVAVQVNRDEQFIEEIKIRRIN</sequence>
<dbReference type="InterPro" id="IPR007527">
    <property type="entry name" value="Znf_SWIM"/>
</dbReference>
<dbReference type="Gene3D" id="3.90.320.10">
    <property type="match status" value="1"/>
</dbReference>
<evidence type="ECO:0000256" key="1">
    <source>
        <dbReference type="PROSITE-ProRule" id="PRU00325"/>
    </source>
</evidence>
<dbReference type="InterPro" id="IPR011604">
    <property type="entry name" value="PDDEXK-like_dom_sf"/>
</dbReference>
<accession>A0A7E5WIM3</accession>
<dbReference type="AlphaFoldDB" id="A0A7E5WIM3"/>
<gene>
    <name evidence="4" type="primary">LOC113503032</name>
</gene>
<keyword evidence="3" id="KW-1185">Reference proteome</keyword>
<keyword evidence="1" id="KW-0862">Zinc</keyword>